<comment type="caution">
    <text evidence="3">The sequence shown here is derived from an EMBL/GenBank/DDBJ whole genome shotgun (WGS) entry which is preliminary data.</text>
</comment>
<sequence length="344" mass="38776">MTSQRRGSQHVSSSLPQQGVRPSRLLGQQSGRRTYEQGARPPQQGSQQESQPTKALRRKWSHMEDLALLNAMVEMVHTGVYRGDNGFKPGYLTHLEEALKTSCPTSKIKARPHIESRIKTLKRDWFIVNDMIDGVNHSSSRFGFNSTSNMVVAEDHVWDDYLAKYPVAKQWRSKSFIYYEKCCIIFGNDRATGEDAFDVVDTVEELGGNNESNSENGSDPIVPEDVEFTQETSRSQSVTPEVTTNPNKRKKRTSDGGVADMITAAQILGSELMKASNDISAAINADRDMRHLVVAAMEKVLEISEVEKTMYNAKIMGRPELMQAFLSCKPPFHLAWLWRMFPEI</sequence>
<evidence type="ECO:0000259" key="2">
    <source>
        <dbReference type="Pfam" id="PF12776"/>
    </source>
</evidence>
<name>A0AAP0EMT8_9MAGN</name>
<dbReference type="InterPro" id="IPR024752">
    <property type="entry name" value="Myb/SANT-like_dom"/>
</dbReference>
<dbReference type="Proteomes" id="UP001417504">
    <property type="component" value="Unassembled WGS sequence"/>
</dbReference>
<feature type="compositionally biased region" description="Polar residues" evidence="1">
    <location>
        <begin position="1"/>
        <end position="17"/>
    </location>
</feature>
<feature type="compositionally biased region" description="Polar residues" evidence="1">
    <location>
        <begin position="229"/>
        <end position="246"/>
    </location>
</feature>
<accession>A0AAP0EMT8</accession>
<feature type="region of interest" description="Disordered" evidence="1">
    <location>
        <begin position="1"/>
        <end position="57"/>
    </location>
</feature>
<dbReference type="PANTHER" id="PTHR46250:SF17">
    <property type="entry name" value="MYB_SANT-LIKE DOMAIN-CONTAINING PROTEIN"/>
    <property type="match status" value="1"/>
</dbReference>
<dbReference type="Pfam" id="PF12776">
    <property type="entry name" value="Myb_DNA-bind_3"/>
    <property type="match status" value="1"/>
</dbReference>
<dbReference type="AlphaFoldDB" id="A0AAP0EMT8"/>
<evidence type="ECO:0000313" key="4">
    <source>
        <dbReference type="Proteomes" id="UP001417504"/>
    </source>
</evidence>
<dbReference type="EMBL" id="JBBNAE010000009">
    <property type="protein sequence ID" value="KAK9096396.1"/>
    <property type="molecule type" value="Genomic_DNA"/>
</dbReference>
<organism evidence="3 4">
    <name type="scientific">Stephania japonica</name>
    <dbReference type="NCBI Taxonomy" id="461633"/>
    <lineage>
        <taxon>Eukaryota</taxon>
        <taxon>Viridiplantae</taxon>
        <taxon>Streptophyta</taxon>
        <taxon>Embryophyta</taxon>
        <taxon>Tracheophyta</taxon>
        <taxon>Spermatophyta</taxon>
        <taxon>Magnoliopsida</taxon>
        <taxon>Ranunculales</taxon>
        <taxon>Menispermaceae</taxon>
        <taxon>Menispermoideae</taxon>
        <taxon>Cissampelideae</taxon>
        <taxon>Stephania</taxon>
    </lineage>
</organism>
<feature type="region of interest" description="Disordered" evidence="1">
    <location>
        <begin position="229"/>
        <end position="256"/>
    </location>
</feature>
<feature type="compositionally biased region" description="Low complexity" evidence="1">
    <location>
        <begin position="41"/>
        <end position="52"/>
    </location>
</feature>
<evidence type="ECO:0000313" key="3">
    <source>
        <dbReference type="EMBL" id="KAK9096396.1"/>
    </source>
</evidence>
<reference evidence="3 4" key="1">
    <citation type="submission" date="2024-01" db="EMBL/GenBank/DDBJ databases">
        <title>Genome assemblies of Stephania.</title>
        <authorList>
            <person name="Yang L."/>
        </authorList>
    </citation>
    <scope>NUCLEOTIDE SEQUENCE [LARGE SCALE GENOMIC DNA]</scope>
    <source>
        <strain evidence="3">QJT</strain>
        <tissue evidence="3">Leaf</tissue>
    </source>
</reference>
<proteinExistence type="predicted"/>
<gene>
    <name evidence="3" type="ORF">Sjap_021893</name>
</gene>
<keyword evidence="4" id="KW-1185">Reference proteome</keyword>
<dbReference type="PANTHER" id="PTHR46250">
    <property type="entry name" value="MYB/SANT-LIKE DNA-BINDING DOMAIN PROTEIN-RELATED"/>
    <property type="match status" value="1"/>
</dbReference>
<feature type="domain" description="Myb/SANT-like" evidence="2">
    <location>
        <begin position="59"/>
        <end position="161"/>
    </location>
</feature>
<protein>
    <recommendedName>
        <fullName evidence="2">Myb/SANT-like domain-containing protein</fullName>
    </recommendedName>
</protein>
<evidence type="ECO:0000256" key="1">
    <source>
        <dbReference type="SAM" id="MobiDB-lite"/>
    </source>
</evidence>